<dbReference type="Pfam" id="PF00072">
    <property type="entry name" value="Response_reg"/>
    <property type="match status" value="1"/>
</dbReference>
<gene>
    <name evidence="3" type="ORF">QQ020_20745</name>
</gene>
<comment type="caution">
    <text evidence="3">The sequence shown here is derived from an EMBL/GenBank/DDBJ whole genome shotgun (WGS) entry which is preliminary data.</text>
</comment>
<proteinExistence type="predicted"/>
<dbReference type="InterPro" id="IPR011006">
    <property type="entry name" value="CheY-like_superfamily"/>
</dbReference>
<keyword evidence="1" id="KW-0597">Phosphoprotein</keyword>
<dbReference type="Proteomes" id="UP001172083">
    <property type="component" value="Unassembled WGS sequence"/>
</dbReference>
<keyword evidence="4" id="KW-1185">Reference proteome</keyword>
<sequence>MSKIKRILLVDDDSLTNLFTKFILGRYNKELEINVCLNGEEAINYLQTTDSPPDLIILDINMPLINGFEFLDWQSQSSFQETCVVMYSTSDREEDIKLSLQYKQVVEYIEKPFDLQKIKVLFDKIDH</sequence>
<organism evidence="3 4">
    <name type="scientific">Agaribacillus aureus</name>
    <dbReference type="NCBI Taxonomy" id="3051825"/>
    <lineage>
        <taxon>Bacteria</taxon>
        <taxon>Pseudomonadati</taxon>
        <taxon>Bacteroidota</taxon>
        <taxon>Cytophagia</taxon>
        <taxon>Cytophagales</taxon>
        <taxon>Splendidivirgaceae</taxon>
        <taxon>Agaribacillus</taxon>
    </lineage>
</organism>
<dbReference type="PANTHER" id="PTHR44520">
    <property type="entry name" value="RESPONSE REGULATOR RCP1-RELATED"/>
    <property type="match status" value="1"/>
</dbReference>
<dbReference type="PROSITE" id="PS50110">
    <property type="entry name" value="RESPONSE_REGULATORY"/>
    <property type="match status" value="1"/>
</dbReference>
<dbReference type="PANTHER" id="PTHR44520:SF2">
    <property type="entry name" value="RESPONSE REGULATOR RCP1"/>
    <property type="match status" value="1"/>
</dbReference>
<reference evidence="3" key="1">
    <citation type="submission" date="2023-06" db="EMBL/GenBank/DDBJ databases">
        <title>Genomic of Agaribacillus aureum.</title>
        <authorList>
            <person name="Wang G."/>
        </authorList>
    </citation>
    <scope>NUCLEOTIDE SEQUENCE</scope>
    <source>
        <strain evidence="3">BMA12</strain>
    </source>
</reference>
<feature type="domain" description="Response regulatory" evidence="2">
    <location>
        <begin position="6"/>
        <end position="126"/>
    </location>
</feature>
<dbReference type="Gene3D" id="3.40.50.2300">
    <property type="match status" value="1"/>
</dbReference>
<dbReference type="InterPro" id="IPR052893">
    <property type="entry name" value="TCS_response_regulator"/>
</dbReference>
<protein>
    <submittedName>
        <fullName evidence="3">Response regulator</fullName>
    </submittedName>
</protein>
<dbReference type="SUPFAM" id="SSF52172">
    <property type="entry name" value="CheY-like"/>
    <property type="match status" value="1"/>
</dbReference>
<dbReference type="EMBL" id="JAUJEB010000005">
    <property type="protein sequence ID" value="MDN5214522.1"/>
    <property type="molecule type" value="Genomic_DNA"/>
</dbReference>
<evidence type="ECO:0000256" key="1">
    <source>
        <dbReference type="PROSITE-ProRule" id="PRU00169"/>
    </source>
</evidence>
<evidence type="ECO:0000313" key="3">
    <source>
        <dbReference type="EMBL" id="MDN5214522.1"/>
    </source>
</evidence>
<accession>A0ABT8L9V5</accession>
<name>A0ABT8L9V5_9BACT</name>
<dbReference type="InterPro" id="IPR001789">
    <property type="entry name" value="Sig_transdc_resp-reg_receiver"/>
</dbReference>
<dbReference type="RefSeq" id="WP_346759861.1">
    <property type="nucleotide sequence ID" value="NZ_JAUJEB010000005.1"/>
</dbReference>
<evidence type="ECO:0000259" key="2">
    <source>
        <dbReference type="PROSITE" id="PS50110"/>
    </source>
</evidence>
<evidence type="ECO:0000313" key="4">
    <source>
        <dbReference type="Proteomes" id="UP001172083"/>
    </source>
</evidence>
<feature type="modified residue" description="4-aspartylphosphate" evidence="1">
    <location>
        <position position="59"/>
    </location>
</feature>
<dbReference type="SMART" id="SM00448">
    <property type="entry name" value="REC"/>
    <property type="match status" value="1"/>
</dbReference>